<evidence type="ECO:0000256" key="8">
    <source>
        <dbReference type="SAM" id="Phobius"/>
    </source>
</evidence>
<feature type="transmembrane region" description="Helical" evidence="8">
    <location>
        <begin position="494"/>
        <end position="515"/>
    </location>
</feature>
<keyword evidence="7" id="KW-0813">Transport</keyword>
<evidence type="ECO:0000256" key="1">
    <source>
        <dbReference type="ARBA" id="ARBA00004429"/>
    </source>
</evidence>
<feature type="transmembrane region" description="Helical" evidence="8">
    <location>
        <begin position="312"/>
        <end position="330"/>
    </location>
</feature>
<feature type="transmembrane region" description="Helical" evidence="8">
    <location>
        <begin position="31"/>
        <end position="51"/>
    </location>
</feature>
<evidence type="ECO:0000256" key="2">
    <source>
        <dbReference type="ARBA" id="ARBA00022475"/>
    </source>
</evidence>
<feature type="transmembrane region" description="Helical" evidence="8">
    <location>
        <begin position="412"/>
        <end position="430"/>
    </location>
</feature>
<dbReference type="GO" id="GO:0022857">
    <property type="term" value="F:transmembrane transporter activity"/>
    <property type="evidence" value="ECO:0007669"/>
    <property type="project" value="UniProtKB-UniRule"/>
</dbReference>
<protein>
    <submittedName>
        <fullName evidence="10">Tripartite transporter</fullName>
    </submittedName>
</protein>
<evidence type="ECO:0000313" key="11">
    <source>
        <dbReference type="Proteomes" id="UP000706333"/>
    </source>
</evidence>
<dbReference type="RefSeq" id="WP_201156754.1">
    <property type="nucleotide sequence ID" value="NZ_NHSD01000192.1"/>
</dbReference>
<evidence type="ECO:0000256" key="7">
    <source>
        <dbReference type="RuleBase" id="RU369079"/>
    </source>
</evidence>
<comment type="subcellular location">
    <subcellularLocation>
        <location evidence="1 7">Cell inner membrane</location>
        <topology evidence="1 7">Multi-pass membrane protein</topology>
    </subcellularLocation>
</comment>
<dbReference type="AlphaFoldDB" id="A0A934WIN0"/>
<evidence type="ECO:0000256" key="4">
    <source>
        <dbReference type="ARBA" id="ARBA00022692"/>
    </source>
</evidence>
<feature type="transmembrane region" description="Helical" evidence="8">
    <location>
        <begin position="368"/>
        <end position="392"/>
    </location>
</feature>
<sequence>MAFDVSLVGQLMAAGLFLAILALLMTGYLVAFTLGGLAILFGFAGMWVGAFDERLFAALPNRFWGIITNPVLIAVPLFVFMGVVLERSGIAESLLTTMGQVFGRMRGGLALSVVLVGALLAAATGVVGATVVTMGLLSLPAMMRAGYDPKLATGTICAAGTLGQILPPSTVLIFMADILQGANSAAQLAMGNFAPDTVSVGDLFAGAMIPSLILAAFYAGYVIFRAIVAPESCPPVAMTDAERRGLGRRVVSALIPPLVLIMAVLGSIVAGVATPTESASVGALGALFLAAVKLLADTHLGAPGDPRRDLNLFWFWLGFLGVLAITGWLFGGPGLLNLMLGVLVASLLAVVASGPLRRRYFDTLFRSCVSTMSITSMVFIILLGATAFALVFTQMGGTAMVRGFLEAMPGGQTGALLMVFLIIFVLGFFLDTFEILFIVVPITAPVLLMMGVDPIWLGVMMGVLLQTSFLTPPFGFSLFYLRGVAPRTITTPQIYRGAIPFIGLQIVALSILWIWPETVTWLPEVIFGAGPGGAPEAPAELPTDDFFDDDW</sequence>
<dbReference type="PANTHER" id="PTHR33362">
    <property type="entry name" value="SIALIC ACID TRAP TRANSPORTER PERMEASE PROTEIN SIAT-RELATED"/>
    <property type="match status" value="1"/>
</dbReference>
<dbReference type="InterPro" id="IPR004681">
    <property type="entry name" value="TRAP_DctM"/>
</dbReference>
<evidence type="ECO:0000256" key="6">
    <source>
        <dbReference type="ARBA" id="ARBA00023136"/>
    </source>
</evidence>
<keyword evidence="4 8" id="KW-0812">Transmembrane</keyword>
<feature type="transmembrane region" description="Helical" evidence="8">
    <location>
        <begin position="63"/>
        <end position="85"/>
    </location>
</feature>
<feature type="transmembrane region" description="Helical" evidence="8">
    <location>
        <begin position="7"/>
        <end position="25"/>
    </location>
</feature>
<feature type="transmembrane region" description="Helical" evidence="8">
    <location>
        <begin position="250"/>
        <end position="273"/>
    </location>
</feature>
<feature type="transmembrane region" description="Helical" evidence="8">
    <location>
        <begin position="203"/>
        <end position="229"/>
    </location>
</feature>
<keyword evidence="5 8" id="KW-1133">Transmembrane helix</keyword>
<comment type="function">
    <text evidence="7">Part of the tripartite ATP-independent periplasmic (TRAP) transport system.</text>
</comment>
<dbReference type="Proteomes" id="UP000706333">
    <property type="component" value="Unassembled WGS sequence"/>
</dbReference>
<evidence type="ECO:0000259" key="9">
    <source>
        <dbReference type="Pfam" id="PF06808"/>
    </source>
</evidence>
<organism evidence="10 11">
    <name type="scientific">Rhodobaculum claviforme</name>
    <dbReference type="NCBI Taxonomy" id="1549854"/>
    <lineage>
        <taxon>Bacteria</taxon>
        <taxon>Pseudomonadati</taxon>
        <taxon>Pseudomonadota</taxon>
        <taxon>Alphaproteobacteria</taxon>
        <taxon>Rhodobacterales</taxon>
        <taxon>Paracoccaceae</taxon>
        <taxon>Rhodobaculum</taxon>
    </lineage>
</organism>
<proteinExistence type="predicted"/>
<dbReference type="Pfam" id="PF06808">
    <property type="entry name" value="DctM"/>
    <property type="match status" value="2"/>
</dbReference>
<feature type="transmembrane region" description="Helical" evidence="8">
    <location>
        <begin position="463"/>
        <end position="482"/>
    </location>
</feature>
<evidence type="ECO:0000256" key="3">
    <source>
        <dbReference type="ARBA" id="ARBA00022519"/>
    </source>
</evidence>
<feature type="transmembrane region" description="Helical" evidence="8">
    <location>
        <begin position="109"/>
        <end position="139"/>
    </location>
</feature>
<evidence type="ECO:0000256" key="5">
    <source>
        <dbReference type="ARBA" id="ARBA00022989"/>
    </source>
</evidence>
<keyword evidence="6 8" id="KW-0472">Membrane</keyword>
<name>A0A934WIN0_9RHOB</name>
<comment type="caution">
    <text evidence="10">The sequence shown here is derived from an EMBL/GenBank/DDBJ whole genome shotgun (WGS) entry which is preliminary data.</text>
</comment>
<feature type="transmembrane region" description="Helical" evidence="8">
    <location>
        <begin position="151"/>
        <end position="176"/>
    </location>
</feature>
<feature type="transmembrane region" description="Helical" evidence="8">
    <location>
        <begin position="336"/>
        <end position="356"/>
    </location>
</feature>
<feature type="domain" description="TRAP C4-dicarboxylate transport system permease DctM subunit" evidence="9">
    <location>
        <begin position="341"/>
        <end position="516"/>
    </location>
</feature>
<feature type="transmembrane region" description="Helical" evidence="8">
    <location>
        <begin position="435"/>
        <end position="457"/>
    </location>
</feature>
<evidence type="ECO:0000313" key="10">
    <source>
        <dbReference type="EMBL" id="MBK5926986.1"/>
    </source>
</evidence>
<feature type="domain" description="TRAP C4-dicarboxylate transport system permease DctM subunit" evidence="9">
    <location>
        <begin position="18"/>
        <end position="293"/>
    </location>
</feature>
<feature type="transmembrane region" description="Helical" evidence="8">
    <location>
        <begin position="279"/>
        <end position="300"/>
    </location>
</feature>
<dbReference type="InterPro" id="IPR010656">
    <property type="entry name" value="DctM"/>
</dbReference>
<dbReference type="GO" id="GO:0005886">
    <property type="term" value="C:plasma membrane"/>
    <property type="evidence" value="ECO:0007669"/>
    <property type="project" value="UniProtKB-SubCell"/>
</dbReference>
<keyword evidence="3 7" id="KW-0997">Cell inner membrane</keyword>
<reference evidence="10" key="1">
    <citation type="submission" date="2017-05" db="EMBL/GenBank/DDBJ databases">
        <authorList>
            <person name="Imhoff J.F."/>
            <person name="Rahn T."/>
            <person name="Kuenzel S."/>
            <person name="Neulinger S.C."/>
        </authorList>
    </citation>
    <scope>NUCLEOTIDE SEQUENCE</scope>
    <source>
        <strain evidence="10">LMG 28126</strain>
    </source>
</reference>
<dbReference type="PANTHER" id="PTHR33362:SF7">
    <property type="entry name" value="SLL1103 PROTEIN"/>
    <property type="match status" value="1"/>
</dbReference>
<reference evidence="10" key="2">
    <citation type="journal article" date="2020" name="Microorganisms">
        <title>Osmotic Adaptation and Compatible Solute Biosynthesis of Phototrophic Bacteria as Revealed from Genome Analyses.</title>
        <authorList>
            <person name="Imhoff J.F."/>
            <person name="Rahn T."/>
            <person name="Kunzel S."/>
            <person name="Keller A."/>
            <person name="Neulinger S.C."/>
        </authorList>
    </citation>
    <scope>NUCLEOTIDE SEQUENCE</scope>
    <source>
        <strain evidence="10">LMG 28126</strain>
    </source>
</reference>
<accession>A0A934WIN0</accession>
<gene>
    <name evidence="10" type="ORF">CCR87_06440</name>
</gene>
<dbReference type="EMBL" id="NHSD01000192">
    <property type="protein sequence ID" value="MBK5926986.1"/>
    <property type="molecule type" value="Genomic_DNA"/>
</dbReference>
<keyword evidence="2" id="KW-1003">Cell membrane</keyword>
<keyword evidence="11" id="KW-1185">Reference proteome</keyword>